<comment type="caution">
    <text evidence="1">The sequence shown here is derived from an EMBL/GenBank/DDBJ whole genome shotgun (WGS) entry which is preliminary data.</text>
</comment>
<protein>
    <submittedName>
        <fullName evidence="1">Uncharacterized protein</fullName>
    </submittedName>
</protein>
<organism evidence="1 2">
    <name type="scientific">Coniosporium uncinatum</name>
    <dbReference type="NCBI Taxonomy" id="93489"/>
    <lineage>
        <taxon>Eukaryota</taxon>
        <taxon>Fungi</taxon>
        <taxon>Dikarya</taxon>
        <taxon>Ascomycota</taxon>
        <taxon>Pezizomycotina</taxon>
        <taxon>Dothideomycetes</taxon>
        <taxon>Dothideomycetes incertae sedis</taxon>
        <taxon>Coniosporium</taxon>
    </lineage>
</organism>
<dbReference type="Proteomes" id="UP001186974">
    <property type="component" value="Unassembled WGS sequence"/>
</dbReference>
<evidence type="ECO:0000313" key="1">
    <source>
        <dbReference type="EMBL" id="KAK3045248.1"/>
    </source>
</evidence>
<sequence>MAYGGAPAMPPMAAVPGVPGMEPERPACGGGGIAAENYDLPLHTAALFLVLLASIGGAGFPVVAKKVKWMKIPPYAFFFCKHFGTGVLIATAFVHLLPTAFQSLNDPCLPPLFTEQYPAMPGVIGLGSLFTLFAIEMYLHTKIGGHSHGGATGEGIVGDEHARAAANMAIRPTTPIQTLNRVDSYLSDDDSIKKPAFSESLSEKFEFENVEARSDMPPWFVAFYEQYVRQRDAMAAVINANMPRLPTYGSQQQPSDAQSVDLATSRDLEENVTIDPAVFRKMNLDITLLEGGILFHSVFVGMTVSITTDGFIVLLI</sequence>
<reference evidence="1" key="1">
    <citation type="submission" date="2024-09" db="EMBL/GenBank/DDBJ databases">
        <title>Black Yeasts Isolated from many extreme environments.</title>
        <authorList>
            <person name="Coleine C."/>
            <person name="Stajich J.E."/>
            <person name="Selbmann L."/>
        </authorList>
    </citation>
    <scope>NUCLEOTIDE SEQUENCE</scope>
    <source>
        <strain evidence="1">CCFEE 5737</strain>
    </source>
</reference>
<keyword evidence="2" id="KW-1185">Reference proteome</keyword>
<accession>A0ACC3CVN1</accession>
<gene>
    <name evidence="1" type="ORF">LTS18_014234</name>
</gene>
<dbReference type="EMBL" id="JAWDJW010010848">
    <property type="protein sequence ID" value="KAK3045248.1"/>
    <property type="molecule type" value="Genomic_DNA"/>
</dbReference>
<feature type="non-terminal residue" evidence="1">
    <location>
        <position position="316"/>
    </location>
</feature>
<name>A0ACC3CVN1_9PEZI</name>
<proteinExistence type="predicted"/>
<evidence type="ECO:0000313" key="2">
    <source>
        <dbReference type="Proteomes" id="UP001186974"/>
    </source>
</evidence>